<evidence type="ECO:0000256" key="3">
    <source>
        <dbReference type="ARBA" id="ARBA00022692"/>
    </source>
</evidence>
<dbReference type="PANTHER" id="PTHR45638">
    <property type="entry name" value="CYCLIC NUCLEOTIDE-GATED CATION CHANNEL SUBUNIT A"/>
    <property type="match status" value="1"/>
</dbReference>
<dbReference type="Proteomes" id="UP000242875">
    <property type="component" value="Unassembled WGS sequence"/>
</dbReference>
<feature type="compositionally biased region" description="Low complexity" evidence="9">
    <location>
        <begin position="480"/>
        <end position="503"/>
    </location>
</feature>
<dbReference type="Gene3D" id="3.80.10.10">
    <property type="entry name" value="Ribonuclease Inhibitor"/>
    <property type="match status" value="2"/>
</dbReference>
<dbReference type="GO" id="GO:0044877">
    <property type="term" value="F:protein-containing complex binding"/>
    <property type="evidence" value="ECO:0007669"/>
    <property type="project" value="TreeGrafter"/>
</dbReference>
<dbReference type="InterPro" id="IPR014710">
    <property type="entry name" value="RmlC-like_jellyroll"/>
</dbReference>
<evidence type="ECO:0000256" key="6">
    <source>
        <dbReference type="ARBA" id="ARBA00023136"/>
    </source>
</evidence>
<organism evidence="11 12">
    <name type="scientific">Bifiguratus adelaidae</name>
    <dbReference type="NCBI Taxonomy" id="1938954"/>
    <lineage>
        <taxon>Eukaryota</taxon>
        <taxon>Fungi</taxon>
        <taxon>Fungi incertae sedis</taxon>
        <taxon>Mucoromycota</taxon>
        <taxon>Mucoromycotina</taxon>
        <taxon>Endogonomycetes</taxon>
        <taxon>Endogonales</taxon>
        <taxon>Endogonales incertae sedis</taxon>
        <taxon>Bifiguratus</taxon>
    </lineage>
</organism>
<keyword evidence="7" id="KW-1071">Ligand-gated ion channel</keyword>
<evidence type="ECO:0000256" key="2">
    <source>
        <dbReference type="ARBA" id="ARBA00022448"/>
    </source>
</evidence>
<evidence type="ECO:0000256" key="9">
    <source>
        <dbReference type="SAM" id="MobiDB-lite"/>
    </source>
</evidence>
<evidence type="ECO:0000256" key="8">
    <source>
        <dbReference type="ARBA" id="ARBA00023303"/>
    </source>
</evidence>
<keyword evidence="12" id="KW-1185">Reference proteome</keyword>
<name>A0A261XXI4_9FUNG</name>
<dbReference type="PROSITE" id="PS50231">
    <property type="entry name" value="RICIN_B_LECTIN"/>
    <property type="match status" value="1"/>
</dbReference>
<feature type="domain" description="Cyclic nucleotide-binding" evidence="10">
    <location>
        <begin position="70"/>
        <end position="187"/>
    </location>
</feature>
<dbReference type="PANTHER" id="PTHR45638:SF11">
    <property type="entry name" value="CYCLIC NUCLEOTIDE-GATED CATION CHANNEL SUBUNIT A"/>
    <property type="match status" value="1"/>
</dbReference>
<dbReference type="EMBL" id="MVBO01000107">
    <property type="protein sequence ID" value="OZJ03062.1"/>
    <property type="molecule type" value="Genomic_DNA"/>
</dbReference>
<comment type="subcellular location">
    <subcellularLocation>
        <location evidence="1">Membrane</location>
        <topology evidence="1">Multi-pass membrane protein</topology>
    </subcellularLocation>
</comment>
<dbReference type="CDD" id="cd00038">
    <property type="entry name" value="CAP_ED"/>
    <property type="match status" value="2"/>
</dbReference>
<dbReference type="SUPFAM" id="SSF51206">
    <property type="entry name" value="cAMP-binding domain-like"/>
    <property type="match status" value="2"/>
</dbReference>
<evidence type="ECO:0000256" key="1">
    <source>
        <dbReference type="ARBA" id="ARBA00004141"/>
    </source>
</evidence>
<sequence length="965" mass="105771">MTFVQAKQPIWNNSSSASSVASNESMDLRQLFYVASPKDTSSSASVPGDETLATPIPDDLRESLRSHSLFIRTQNETFIEHVARRMRLRQYGTGDVIIRQGDPSKALFLLLRGTVRVCSQDGESVYAELDQGNFFGEIGILFSVKRTASVIAKTKCLTATFTAEDLQCILPNYPEVEKILRYEAEERWAMLQKKLHGGTPSDVTSSHDDSLLMGSLNDLVVKVPLFQHLPEDCIHKLSVMIEPRCYAPHRMIVEKGETGTEMYFVTSGIVEVLGEKQPSANVTPLPSSPTGGRNITILSSSDADKKQYVTLAKVTSGQYFGEIGCFLDIPRVASARAITNVEVFVLSRASLWSVIAEYPEIEEHIRDKAFERLLSWDKRAKLGDWSSYTTIPSKFTTNRQVEGRLSPMQIDVKRRRSPSPNLPESAEPEALMSGSQEDTLYDMAPPSPDSSISPRPTVLTVKNTCPSVDPYAPLTPTSPPKQSYLSSSLSPPSPCSSLGSLSPAEETGAAQSGEPVSKLVGYETRKRRLSVAVWSDPGLLQQVANIQQKEGPAISLLSNLSPTGMQFESKRHFKTDTEEGLQVPGKGVPRILDLDVEIMARIWKHVDDIAQVITCRAVCDKWNSWLVASSKISDSGLFEKVDLSRWNHGLNDETFAPLAIILGDRVKELNLHNCFHLTGASIKIIARGNLNITSLNLSSCWEITDDALASLAAGCPFLDSLNLGNCRKITDKGIYKLLSGLTSHEGRTTTDGSIPTESSTLSDLCLSYCKSLSDQTMRYLLLFACDSLETLNIQRCTSITDDGFLQWASDRDTPSFPNLKHINLTDCTFLTDAAVSALAIAAPNLETTNLTFCCALTDLTLETLASQFPNLREVDMAFCGTAVSDSSLELLSEGIGAQLEALSVRGCVGVTDVGVKAIFHAAVPHHLRYLNISQCNGVSSECRMSLEHIHDEEPMELGRPVNIVL</sequence>
<dbReference type="GO" id="GO:0016020">
    <property type="term" value="C:membrane"/>
    <property type="evidence" value="ECO:0007669"/>
    <property type="project" value="UniProtKB-SubCell"/>
</dbReference>
<evidence type="ECO:0000256" key="5">
    <source>
        <dbReference type="ARBA" id="ARBA00023065"/>
    </source>
</evidence>
<feature type="region of interest" description="Disordered" evidence="9">
    <location>
        <begin position="399"/>
        <end position="514"/>
    </location>
</feature>
<evidence type="ECO:0000313" key="12">
    <source>
        <dbReference type="Proteomes" id="UP000242875"/>
    </source>
</evidence>
<accession>A0A261XXI4</accession>
<dbReference type="OrthoDB" id="421226at2759"/>
<dbReference type="FunFam" id="2.60.120.10:FF:000057">
    <property type="entry name" value="Cyclic nucleotide-binding domain protein"/>
    <property type="match status" value="1"/>
</dbReference>
<dbReference type="SMART" id="SM00367">
    <property type="entry name" value="LRR_CC"/>
    <property type="match status" value="9"/>
</dbReference>
<evidence type="ECO:0000313" key="11">
    <source>
        <dbReference type="EMBL" id="OZJ03062.1"/>
    </source>
</evidence>
<protein>
    <recommendedName>
        <fullName evidence="10">Cyclic nucleotide-binding domain-containing protein</fullName>
    </recommendedName>
</protein>
<dbReference type="InterPro" id="IPR018490">
    <property type="entry name" value="cNMP-bd_dom_sf"/>
</dbReference>
<keyword evidence="8" id="KW-0407">Ion channel</keyword>
<evidence type="ECO:0000256" key="4">
    <source>
        <dbReference type="ARBA" id="ARBA00022989"/>
    </source>
</evidence>
<dbReference type="InterPro" id="IPR050866">
    <property type="entry name" value="CNG_cation_channel"/>
</dbReference>
<keyword evidence="3" id="KW-0812">Transmembrane</keyword>
<dbReference type="Pfam" id="PF00027">
    <property type="entry name" value="cNMP_binding"/>
    <property type="match status" value="2"/>
</dbReference>
<dbReference type="PROSITE" id="PS00888">
    <property type="entry name" value="CNMP_BINDING_1"/>
    <property type="match status" value="1"/>
</dbReference>
<feature type="domain" description="Cyclic nucleotide-binding" evidence="10">
    <location>
        <begin position="225"/>
        <end position="372"/>
    </location>
</feature>
<dbReference type="InterPro" id="IPR000595">
    <property type="entry name" value="cNMP-bd_dom"/>
</dbReference>
<dbReference type="SMART" id="SM00100">
    <property type="entry name" value="cNMP"/>
    <property type="match status" value="2"/>
</dbReference>
<reference evidence="11 12" key="1">
    <citation type="journal article" date="2017" name="Mycologia">
        <title>Bifiguratus adelaidae, gen. et sp. nov., a new member of Mucoromycotina in endophytic and soil-dwelling habitats.</title>
        <authorList>
            <person name="Torres-Cruz T.J."/>
            <person name="Billingsley Tobias T.L."/>
            <person name="Almatruk M."/>
            <person name="Hesse C."/>
            <person name="Kuske C.R."/>
            <person name="Desiro A."/>
            <person name="Benucci G.M."/>
            <person name="Bonito G."/>
            <person name="Stajich J.E."/>
            <person name="Dunlap C."/>
            <person name="Arnold A.E."/>
            <person name="Porras-Alfaro A."/>
        </authorList>
    </citation>
    <scope>NUCLEOTIDE SEQUENCE [LARGE SCALE GENOMIC DNA]</scope>
    <source>
        <strain evidence="11 12">AZ0501</strain>
    </source>
</reference>
<keyword evidence="5" id="KW-0406">Ion transport</keyword>
<gene>
    <name evidence="11" type="ORF">BZG36_03781</name>
</gene>
<dbReference type="PROSITE" id="PS50042">
    <property type="entry name" value="CNMP_BINDING_3"/>
    <property type="match status" value="2"/>
</dbReference>
<keyword evidence="6" id="KW-0472">Membrane</keyword>
<dbReference type="InterPro" id="IPR032675">
    <property type="entry name" value="LRR_dom_sf"/>
</dbReference>
<dbReference type="InterPro" id="IPR018488">
    <property type="entry name" value="cNMP-bd_CS"/>
</dbReference>
<evidence type="ECO:0000259" key="10">
    <source>
        <dbReference type="PROSITE" id="PS50042"/>
    </source>
</evidence>
<dbReference type="SUPFAM" id="SSF52047">
    <property type="entry name" value="RNI-like"/>
    <property type="match status" value="1"/>
</dbReference>
<dbReference type="GO" id="GO:0005221">
    <property type="term" value="F:intracellularly cyclic nucleotide-activated monoatomic cation channel activity"/>
    <property type="evidence" value="ECO:0007669"/>
    <property type="project" value="InterPro"/>
</dbReference>
<dbReference type="Pfam" id="PF25372">
    <property type="entry name" value="DUF7885"/>
    <property type="match status" value="1"/>
</dbReference>
<dbReference type="Gene3D" id="2.60.120.10">
    <property type="entry name" value="Jelly Rolls"/>
    <property type="match status" value="2"/>
</dbReference>
<proteinExistence type="predicted"/>
<keyword evidence="2" id="KW-0813">Transport</keyword>
<dbReference type="InterPro" id="IPR006553">
    <property type="entry name" value="Leu-rich_rpt_Cys-con_subtyp"/>
</dbReference>
<evidence type="ECO:0000256" key="7">
    <source>
        <dbReference type="ARBA" id="ARBA00023286"/>
    </source>
</evidence>
<keyword evidence="4" id="KW-1133">Transmembrane helix</keyword>
<comment type="caution">
    <text evidence="11">The sequence shown here is derived from an EMBL/GenBank/DDBJ whole genome shotgun (WGS) entry which is preliminary data.</text>
</comment>
<dbReference type="AlphaFoldDB" id="A0A261XXI4"/>
<dbReference type="InterPro" id="IPR057207">
    <property type="entry name" value="FBXL15_LRR"/>
</dbReference>
<dbReference type="PROSITE" id="PS00889">
    <property type="entry name" value="CNMP_BINDING_2"/>
    <property type="match status" value="1"/>
</dbReference>